<dbReference type="SUPFAM" id="SSF56672">
    <property type="entry name" value="DNA/RNA polymerases"/>
    <property type="match status" value="1"/>
</dbReference>
<accession>A0AAV0EIM0</accession>
<name>A0AAV0EIM0_9ASTE</name>
<dbReference type="CDD" id="cd01650">
    <property type="entry name" value="RT_nLTR_like"/>
    <property type="match status" value="1"/>
</dbReference>
<feature type="domain" description="Reverse transcriptase" evidence="1">
    <location>
        <begin position="243"/>
        <end position="351"/>
    </location>
</feature>
<proteinExistence type="predicted"/>
<evidence type="ECO:0000313" key="2">
    <source>
        <dbReference type="EMBL" id="CAH9123913.1"/>
    </source>
</evidence>
<dbReference type="AlphaFoldDB" id="A0AAV0EIM0"/>
<sequence>MDDVWLSMESTFNKVAKEILGESKGCLPPKKDTSWWNDEVKQAIRIKRECYKKLGKSWSDENIEEYKEARKRAKKTVKEARGKVNKELYAKLNSKEGEKDIYRLARLRDRRTQDIGKVKCVKDVDQRVLMEDGEIKERRRSYFDTLFNGNKARYISDLTISDCMVNRDFVRRIQTTEVKEALRKMGRKKAVGPDDILIEAWRSLGERGVEWLTSFFNMIWRNNKMPTSWRKSTLIPLFKNKGDVQECANYRGIKLMSHTMKPWEGVIEQRLRRTVKISENQFGFMPGRSTSKAIHLLRQLIKKYRDSHKDLHLVFIDLEKAYDRVPQEVLWWSLIRKGISREYISIIMDMYEDCTTSVSTNVGGLRSSILLSKCTKDRL</sequence>
<dbReference type="InterPro" id="IPR000477">
    <property type="entry name" value="RT_dom"/>
</dbReference>
<evidence type="ECO:0000313" key="3">
    <source>
        <dbReference type="Proteomes" id="UP001152523"/>
    </source>
</evidence>
<dbReference type="EMBL" id="CAMAPF010000933">
    <property type="protein sequence ID" value="CAH9123913.1"/>
    <property type="molecule type" value="Genomic_DNA"/>
</dbReference>
<comment type="caution">
    <text evidence="2">The sequence shown here is derived from an EMBL/GenBank/DDBJ whole genome shotgun (WGS) entry which is preliminary data.</text>
</comment>
<dbReference type="PANTHER" id="PTHR19446">
    <property type="entry name" value="REVERSE TRANSCRIPTASES"/>
    <property type="match status" value="1"/>
</dbReference>
<evidence type="ECO:0000259" key="1">
    <source>
        <dbReference type="Pfam" id="PF00078"/>
    </source>
</evidence>
<gene>
    <name evidence="2" type="ORF">CEPIT_LOCUS25595</name>
</gene>
<dbReference type="Pfam" id="PF00078">
    <property type="entry name" value="RVT_1"/>
    <property type="match status" value="1"/>
</dbReference>
<organism evidence="2 3">
    <name type="scientific">Cuscuta epithymum</name>
    <dbReference type="NCBI Taxonomy" id="186058"/>
    <lineage>
        <taxon>Eukaryota</taxon>
        <taxon>Viridiplantae</taxon>
        <taxon>Streptophyta</taxon>
        <taxon>Embryophyta</taxon>
        <taxon>Tracheophyta</taxon>
        <taxon>Spermatophyta</taxon>
        <taxon>Magnoliopsida</taxon>
        <taxon>eudicotyledons</taxon>
        <taxon>Gunneridae</taxon>
        <taxon>Pentapetalae</taxon>
        <taxon>asterids</taxon>
        <taxon>lamiids</taxon>
        <taxon>Solanales</taxon>
        <taxon>Convolvulaceae</taxon>
        <taxon>Cuscuteae</taxon>
        <taxon>Cuscuta</taxon>
        <taxon>Cuscuta subgen. Cuscuta</taxon>
    </lineage>
</organism>
<reference evidence="2" key="1">
    <citation type="submission" date="2022-07" db="EMBL/GenBank/DDBJ databases">
        <authorList>
            <person name="Macas J."/>
            <person name="Novak P."/>
            <person name="Neumann P."/>
        </authorList>
    </citation>
    <scope>NUCLEOTIDE SEQUENCE</scope>
</reference>
<dbReference type="Proteomes" id="UP001152523">
    <property type="component" value="Unassembled WGS sequence"/>
</dbReference>
<protein>
    <recommendedName>
        <fullName evidence="1">Reverse transcriptase domain-containing protein</fullName>
    </recommendedName>
</protein>
<keyword evidence="3" id="KW-1185">Reference proteome</keyword>
<dbReference type="InterPro" id="IPR043502">
    <property type="entry name" value="DNA/RNA_pol_sf"/>
</dbReference>